<feature type="region of interest" description="Disordered" evidence="1">
    <location>
        <begin position="45"/>
        <end position="105"/>
    </location>
</feature>
<dbReference type="PANTHER" id="PTHR43851:SF4">
    <property type="entry name" value="ATYPICAL KINASE COQ8B, MITOCHONDRIAL"/>
    <property type="match status" value="1"/>
</dbReference>
<evidence type="ECO:0000256" key="1">
    <source>
        <dbReference type="SAM" id="MobiDB-lite"/>
    </source>
</evidence>
<organism evidence="2 3">
    <name type="scientific">Pan troglodytes</name>
    <name type="common">Chimpanzee</name>
    <dbReference type="NCBI Taxonomy" id="9598"/>
    <lineage>
        <taxon>Eukaryota</taxon>
        <taxon>Metazoa</taxon>
        <taxon>Chordata</taxon>
        <taxon>Craniata</taxon>
        <taxon>Vertebrata</taxon>
        <taxon>Euteleostomi</taxon>
        <taxon>Mammalia</taxon>
        <taxon>Eutheria</taxon>
        <taxon>Euarchontoglires</taxon>
        <taxon>Primates</taxon>
        <taxon>Haplorrhini</taxon>
        <taxon>Catarrhini</taxon>
        <taxon>Hominidae</taxon>
        <taxon>Pan</taxon>
    </lineage>
</organism>
<feature type="compositionally biased region" description="Basic and acidic residues" evidence="1">
    <location>
        <begin position="75"/>
        <end position="84"/>
    </location>
</feature>
<sequence length="134" mass="14292">MWLKVGGLLRGTGGQLGQTVGRPCGALGPGPHRWGPCGGSWAQKFYQDGPGRGLGEEDIRRAREARPRKTPRPQLSDRSRERKVPASRISRLANFGGGGSGLDSSPFLSEANAERIVQTLCTVRGAALKVGQML</sequence>
<comment type="caution">
    <text evidence="2">The sequence shown here is derived from an EMBL/GenBank/DDBJ whole genome shotgun (WGS) entry which is preliminary data.</text>
</comment>
<proteinExistence type="predicted"/>
<evidence type="ECO:0000313" key="3">
    <source>
        <dbReference type="Proteomes" id="UP000236370"/>
    </source>
</evidence>
<protein>
    <submittedName>
        <fullName evidence="2">COQ8B isoform 12</fullName>
    </submittedName>
</protein>
<feature type="non-terminal residue" evidence="2">
    <location>
        <position position="134"/>
    </location>
</feature>
<name>A0A2J8QG38_PANTR</name>
<dbReference type="InterPro" id="IPR051409">
    <property type="entry name" value="Atypical_kinase_ADCK"/>
</dbReference>
<gene>
    <name evidence="2" type="ORF">CK820_G0030475</name>
</gene>
<dbReference type="PANTHER" id="PTHR43851">
    <property type="match status" value="1"/>
</dbReference>
<dbReference type="Proteomes" id="UP000236370">
    <property type="component" value="Unassembled WGS sequence"/>
</dbReference>
<accession>A0A2J8QG38</accession>
<dbReference type="AlphaFoldDB" id="A0A2J8QG38"/>
<dbReference type="EMBL" id="NBAG03000039">
    <property type="protein sequence ID" value="PNI95239.1"/>
    <property type="molecule type" value="Genomic_DNA"/>
</dbReference>
<reference evidence="2 3" key="1">
    <citation type="submission" date="2017-12" db="EMBL/GenBank/DDBJ databases">
        <title>High-resolution comparative analysis of great ape genomes.</title>
        <authorList>
            <person name="Pollen A."/>
            <person name="Hastie A."/>
            <person name="Hormozdiari F."/>
            <person name="Dougherty M."/>
            <person name="Liu R."/>
            <person name="Chaisson M."/>
            <person name="Hoppe E."/>
            <person name="Hill C."/>
            <person name="Pang A."/>
            <person name="Hillier L."/>
            <person name="Baker C."/>
            <person name="Armstrong J."/>
            <person name="Shendure J."/>
            <person name="Paten B."/>
            <person name="Wilson R."/>
            <person name="Chao H."/>
            <person name="Schneider V."/>
            <person name="Ventura M."/>
            <person name="Kronenberg Z."/>
            <person name="Murali S."/>
            <person name="Gordon D."/>
            <person name="Cantsilieris S."/>
            <person name="Munson K."/>
            <person name="Nelson B."/>
            <person name="Raja A."/>
            <person name="Underwood J."/>
            <person name="Diekhans M."/>
            <person name="Fiddes I."/>
            <person name="Haussler D."/>
            <person name="Eichler E."/>
        </authorList>
    </citation>
    <scope>NUCLEOTIDE SEQUENCE [LARGE SCALE GENOMIC DNA]</scope>
    <source>
        <strain evidence="2">Yerkes chimp pedigree #C0471</strain>
    </source>
</reference>
<evidence type="ECO:0000313" key="2">
    <source>
        <dbReference type="EMBL" id="PNI95239.1"/>
    </source>
</evidence>
<feature type="compositionally biased region" description="Basic and acidic residues" evidence="1">
    <location>
        <begin position="54"/>
        <end position="67"/>
    </location>
</feature>